<feature type="transmembrane region" description="Helical" evidence="5">
    <location>
        <begin position="61"/>
        <end position="79"/>
    </location>
</feature>
<dbReference type="KEGG" id="ntt:TAO_1175"/>
<keyword evidence="2 5" id="KW-0812">Transmembrane</keyword>
<dbReference type="Pfam" id="PF04134">
    <property type="entry name" value="DCC1-like"/>
    <property type="match status" value="1"/>
</dbReference>
<keyword evidence="4 5" id="KW-0472">Membrane</keyword>
<evidence type="ECO:0000313" key="7">
    <source>
        <dbReference type="EMBL" id="BAW80545.1"/>
    </source>
</evidence>
<name>A0A1Q2SN19_9GAMM</name>
<comment type="subcellular location">
    <subcellularLocation>
        <location evidence="1">Endomembrane system</location>
        <topology evidence="1">Multi-pass membrane protein</topology>
    </subcellularLocation>
</comment>
<reference evidence="7 8" key="1">
    <citation type="journal article" date="2017" name="ISME J.">
        <title>An acid-tolerant ammonia-oxidizing ?-proteobacterium from soil.</title>
        <authorList>
            <person name="Hayatsu M."/>
            <person name="Tago K."/>
            <person name="Uchiyama I."/>
            <person name="Toyoda A."/>
            <person name="Wang Y."/>
            <person name="Shimomura Y."/>
            <person name="Okubo T."/>
            <person name="Kurisu F."/>
            <person name="Hirono Y."/>
            <person name="Nonaka K."/>
            <person name="Akiyama H."/>
            <person name="Itoh T."/>
            <person name="Takami H."/>
        </authorList>
    </citation>
    <scope>NUCLEOTIDE SEQUENCE [LARGE SCALE GENOMIC DNA]</scope>
    <source>
        <strain evidence="7 8">TAO100</strain>
    </source>
</reference>
<dbReference type="GO" id="GO:0015035">
    <property type="term" value="F:protein-disulfide reductase activity"/>
    <property type="evidence" value="ECO:0007669"/>
    <property type="project" value="InterPro"/>
</dbReference>
<keyword evidence="8" id="KW-1185">Reference proteome</keyword>
<feature type="transmembrane region" description="Helical" evidence="5">
    <location>
        <begin position="216"/>
        <end position="236"/>
    </location>
</feature>
<dbReference type="SMART" id="SM00752">
    <property type="entry name" value="HTTM"/>
    <property type="match status" value="1"/>
</dbReference>
<evidence type="ECO:0000256" key="5">
    <source>
        <dbReference type="SAM" id="Phobius"/>
    </source>
</evidence>
<feature type="transmembrane region" description="Helical" evidence="5">
    <location>
        <begin position="108"/>
        <end position="126"/>
    </location>
</feature>
<dbReference type="Proteomes" id="UP000243679">
    <property type="component" value="Chromosome"/>
</dbReference>
<feature type="transmembrane region" description="Helical" evidence="5">
    <location>
        <begin position="86"/>
        <end position="102"/>
    </location>
</feature>
<accession>A0A1Q2SN19</accession>
<evidence type="ECO:0000259" key="6">
    <source>
        <dbReference type="SMART" id="SM00752"/>
    </source>
</evidence>
<evidence type="ECO:0000256" key="1">
    <source>
        <dbReference type="ARBA" id="ARBA00004127"/>
    </source>
</evidence>
<feature type="domain" description="HTTM-like" evidence="6">
    <location>
        <begin position="14"/>
        <end position="277"/>
    </location>
</feature>
<protein>
    <submittedName>
        <fullName evidence="7">Thiol-disulfide oxidoreductase DCC</fullName>
    </submittedName>
</protein>
<dbReference type="RefSeq" id="WP_096527083.1">
    <property type="nucleotide sequence ID" value="NZ_AP014836.1"/>
</dbReference>
<feature type="transmembrane region" description="Helical" evidence="5">
    <location>
        <begin position="242"/>
        <end position="272"/>
    </location>
</feature>
<organism evidence="7 8">
    <name type="scientific">Candidatus Nitrosoglobus terrae</name>
    <dbReference type="NCBI Taxonomy" id="1630141"/>
    <lineage>
        <taxon>Bacteria</taxon>
        <taxon>Pseudomonadati</taxon>
        <taxon>Pseudomonadota</taxon>
        <taxon>Gammaproteobacteria</taxon>
        <taxon>Chromatiales</taxon>
        <taxon>Chromatiaceae</taxon>
        <taxon>Candidatus Nitrosoglobus</taxon>
    </lineage>
</organism>
<feature type="transmembrane region" description="Helical" evidence="5">
    <location>
        <begin position="20"/>
        <end position="41"/>
    </location>
</feature>
<evidence type="ECO:0000313" key="8">
    <source>
        <dbReference type="Proteomes" id="UP000243679"/>
    </source>
</evidence>
<dbReference type="InterPro" id="IPR052964">
    <property type="entry name" value="Sporulation_signal_mat"/>
</dbReference>
<dbReference type="OrthoDB" id="5294764at2"/>
<dbReference type="InterPro" id="IPR007263">
    <property type="entry name" value="DCC1-like"/>
</dbReference>
<dbReference type="PANTHER" id="PTHR39535">
    <property type="entry name" value="SPORULATION-DELAYING PROTEIN SDPB"/>
    <property type="match status" value="1"/>
</dbReference>
<dbReference type="InterPro" id="IPR011020">
    <property type="entry name" value="HTTM-like"/>
</dbReference>
<dbReference type="AlphaFoldDB" id="A0A1Q2SN19"/>
<evidence type="ECO:0000256" key="3">
    <source>
        <dbReference type="ARBA" id="ARBA00022989"/>
    </source>
</evidence>
<dbReference type="PANTHER" id="PTHR39535:SF2">
    <property type="entry name" value="HTTM DOMAIN-CONTAINING PROTEIN"/>
    <property type="match status" value="1"/>
</dbReference>
<evidence type="ECO:0000256" key="2">
    <source>
        <dbReference type="ARBA" id="ARBA00022692"/>
    </source>
</evidence>
<feature type="transmembrane region" description="Helical" evidence="5">
    <location>
        <begin position="147"/>
        <end position="170"/>
    </location>
</feature>
<sequence length="639" mass="74440">MYQQILNLVQRGLDKQVPTIGLGIFRIFFGLVIFQEIIFLYYFRALIFDPTPTIDTASPTIHFVLILWVINTLFFIVGYNTRLAAVINYFFWLIFTIFTPLWRDFDGGFDQLMIGSGLLLIFLPIERSLSLDSLKLKLKFLRLGQHYNPPSTTSVLSYYLPLAISLGLMYLDSDAHKLFAEQWQNGLGSWLPATMPYYISAIDMSWVLNDEILQKIMGYSVIIFEFIFIFTFYFRFFRIPLLIYGCLLHLGIILFLNIYPFGFAMLVHYFLLVPFSWWRKLKEGFQLKAPLLTVLYDEQCPLCNRMVIIIEHFDLLKAISFKGLQTYARKYPEVNHLSDEQLLKDLYALDGQGQLYFGIDTYIQILLKIKYTALLGLILKTPGIYHWGKRIYRKIADQRARIACDDHCAMPLEKDQDEKYSVITLCQHWAGTPQQRANRIAKFIILILVLQLNSTIHYGILYRLNIHPKGELSQLLYQISDGILSLSDVFLGIVPHALYLHDHFQGYNHILGITYRDKKGQEQWLPFINQEGRLIAPNWGRVQSMWANVAVTPQIDKPRLYKFVKKITAFWGTKVGLNLQEAVFIIKAKRIEVPLDHWEKDLRHRNINQPWVDIGKVIWADKVMHIELAPGVNIESLSL</sequence>
<gene>
    <name evidence="7" type="ORF">TAO_1175</name>
</gene>
<proteinExistence type="predicted"/>
<dbReference type="EMBL" id="AP014836">
    <property type="protein sequence ID" value="BAW80545.1"/>
    <property type="molecule type" value="Genomic_DNA"/>
</dbReference>
<keyword evidence="3 5" id="KW-1133">Transmembrane helix</keyword>
<dbReference type="GO" id="GO:0012505">
    <property type="term" value="C:endomembrane system"/>
    <property type="evidence" value="ECO:0007669"/>
    <property type="project" value="UniProtKB-SubCell"/>
</dbReference>
<evidence type="ECO:0000256" key="4">
    <source>
        <dbReference type="ARBA" id="ARBA00023136"/>
    </source>
</evidence>